<keyword evidence="2" id="KW-1185">Reference proteome</keyword>
<name>A0ABZ0QHS6_9VIBR</name>
<sequence>MNSINVLTHSAIFTTKDSSFKINQKRMLDAIINSKGTWGACYSEEFGVTLVNLINKTLTPIPIPANTRFYAFNPHVEKITPFGFTLVLAHPDKNELFWQHKISPDSFTLDKEFTQWH</sequence>
<evidence type="ECO:0000313" key="2">
    <source>
        <dbReference type="Proteomes" id="UP001304071"/>
    </source>
</evidence>
<accession>A0ABZ0QHS6</accession>
<proteinExistence type="predicted"/>
<dbReference type="RefSeq" id="WP_261896428.1">
    <property type="nucleotide sequence ID" value="NZ_AP024896.1"/>
</dbReference>
<organism evidence="1 2">
    <name type="scientific">Vibrio porteresiae DSM 19223</name>
    <dbReference type="NCBI Taxonomy" id="1123496"/>
    <lineage>
        <taxon>Bacteria</taxon>
        <taxon>Pseudomonadati</taxon>
        <taxon>Pseudomonadota</taxon>
        <taxon>Gammaproteobacteria</taxon>
        <taxon>Vibrionales</taxon>
        <taxon>Vibrionaceae</taxon>
        <taxon>Vibrio</taxon>
    </lineage>
</organism>
<evidence type="ECO:0000313" key="1">
    <source>
        <dbReference type="EMBL" id="WPC76044.1"/>
    </source>
</evidence>
<gene>
    <name evidence="1" type="ORF">R8Z52_24335</name>
</gene>
<dbReference type="Proteomes" id="UP001304071">
    <property type="component" value="Chromosome 2"/>
</dbReference>
<protein>
    <submittedName>
        <fullName evidence="1">Uncharacterized protein</fullName>
    </submittedName>
</protein>
<dbReference type="EMBL" id="CP138204">
    <property type="protein sequence ID" value="WPC76044.1"/>
    <property type="molecule type" value="Genomic_DNA"/>
</dbReference>
<reference evidence="1 2" key="1">
    <citation type="submission" date="2023-11" db="EMBL/GenBank/DDBJ databases">
        <title>Plant-associative lifestyle of Vibrio porteresiae and its evolutionary dynamics.</title>
        <authorList>
            <person name="Rameshkumar N."/>
            <person name="Kirti K."/>
        </authorList>
    </citation>
    <scope>NUCLEOTIDE SEQUENCE [LARGE SCALE GENOMIC DNA]</scope>
    <source>
        <strain evidence="1 2">MSSRF30</strain>
    </source>
</reference>